<evidence type="ECO:0000256" key="1">
    <source>
        <dbReference type="ARBA" id="ARBA00001335"/>
    </source>
</evidence>
<dbReference type="SUPFAM" id="SSF53187">
    <property type="entry name" value="Zn-dependent exopeptidases"/>
    <property type="match status" value="1"/>
</dbReference>
<dbReference type="VEuPathDB" id="TrichDB:TRFO_38450"/>
<keyword evidence="8 11" id="KW-0378">Hydrolase</keyword>
<accession>A0A1J4JCS5</accession>
<dbReference type="GO" id="GO:0008270">
    <property type="term" value="F:zinc ion binding"/>
    <property type="evidence" value="ECO:0007669"/>
    <property type="project" value="InterPro"/>
</dbReference>
<comment type="similarity">
    <text evidence="3 11">Belongs to the peptidase M18 family.</text>
</comment>
<evidence type="ECO:0000256" key="3">
    <source>
        <dbReference type="ARBA" id="ARBA00008290"/>
    </source>
</evidence>
<comment type="catalytic activity">
    <reaction evidence="1">
        <text>Release of an N-terminal aspartate or glutamate from a peptide, with a preference for aspartate.</text>
        <dbReference type="EC" id="3.4.11.21"/>
    </reaction>
</comment>
<keyword evidence="13" id="KW-1185">Reference proteome</keyword>
<keyword evidence="5 11" id="KW-0031">Aminopeptidase</keyword>
<sequence length="420" mass="48235">MNDFLNFLQDCPTQYHLSSYLRSKLIESDFCELKENESWNIIPPKGFFFRDERELVAWNDNGHDRAFFAGSHSDFPCLILKPKFDEVVDGYRRCRCSIYGRGAWDTWFDRNLRLAGRLLVKCVNEEKIETLLYDSKIGIASIPSLEPHLDSSFSMNPNINLEKNLIPIYSLENSSPPLLDFIADQLNIDVDSIVGQELRFVDAEPPSYSNDLIHSQRLNGLQSTFAVFSSFLNSSPEKGTLNMITIFDNEQTGNKTRMSATSNAINNTLLRIFQNDKEKIRKIKANSFFVSVDSNHAQHPSYSKESIFRDVRLGNGICIKRTKNYKTACGMKNEFPIRSVVEEIHSKRIQIIDSNNYKQKKGSTFGPRVENKTGITTADIGIPVIGMRSIREHCSYLDIEEEMKILSELFNNYSKFEYPF</sequence>
<evidence type="ECO:0000313" key="12">
    <source>
        <dbReference type="EMBL" id="OHS95467.1"/>
    </source>
</evidence>
<dbReference type="GO" id="GO:0006508">
    <property type="term" value="P:proteolysis"/>
    <property type="evidence" value="ECO:0007669"/>
    <property type="project" value="UniProtKB-KW"/>
</dbReference>
<dbReference type="GeneID" id="94846749"/>
<evidence type="ECO:0000313" key="13">
    <source>
        <dbReference type="Proteomes" id="UP000179807"/>
    </source>
</evidence>
<dbReference type="Gene3D" id="2.30.250.10">
    <property type="entry name" value="Aminopeptidase i, Domain 2"/>
    <property type="match status" value="1"/>
</dbReference>
<dbReference type="Proteomes" id="UP000179807">
    <property type="component" value="Unassembled WGS sequence"/>
</dbReference>
<reference evidence="12" key="1">
    <citation type="submission" date="2016-10" db="EMBL/GenBank/DDBJ databases">
        <authorList>
            <person name="Benchimol M."/>
            <person name="Almeida L.G."/>
            <person name="Vasconcelos A.T."/>
            <person name="Perreira-Neves A."/>
            <person name="Rosa I.A."/>
            <person name="Tasca T."/>
            <person name="Bogo M.R."/>
            <person name="de Souza W."/>
        </authorList>
    </citation>
    <scope>NUCLEOTIDE SEQUENCE [LARGE SCALE GENOMIC DNA]</scope>
    <source>
        <strain evidence="12">K</strain>
    </source>
</reference>
<evidence type="ECO:0000256" key="2">
    <source>
        <dbReference type="ARBA" id="ARBA00001947"/>
    </source>
</evidence>
<proteinExistence type="inferred from homology"/>
<evidence type="ECO:0000256" key="5">
    <source>
        <dbReference type="ARBA" id="ARBA00022438"/>
    </source>
</evidence>
<keyword evidence="6 11" id="KW-0645">Protease</keyword>
<dbReference type="GO" id="GO:0005737">
    <property type="term" value="C:cytoplasm"/>
    <property type="evidence" value="ECO:0007669"/>
    <property type="project" value="UniProtKB-ARBA"/>
</dbReference>
<evidence type="ECO:0000256" key="11">
    <source>
        <dbReference type="RuleBase" id="RU004386"/>
    </source>
</evidence>
<dbReference type="Gene3D" id="3.40.630.10">
    <property type="entry name" value="Zn peptidases"/>
    <property type="match status" value="1"/>
</dbReference>
<protein>
    <recommendedName>
        <fullName evidence="4">aspartyl aminopeptidase</fullName>
        <ecNumber evidence="4">3.4.11.21</ecNumber>
    </recommendedName>
</protein>
<keyword evidence="9 11" id="KW-0862">Zinc</keyword>
<dbReference type="InterPro" id="IPR023358">
    <property type="entry name" value="Peptidase_M18_dom2"/>
</dbReference>
<dbReference type="GO" id="GO:0004177">
    <property type="term" value="F:aminopeptidase activity"/>
    <property type="evidence" value="ECO:0007669"/>
    <property type="project" value="UniProtKB-KW"/>
</dbReference>
<name>A0A1J4JCS5_9EUKA</name>
<keyword evidence="7 11" id="KW-0479">Metal-binding</keyword>
<comment type="caution">
    <text evidence="12">The sequence shown here is derived from an EMBL/GenBank/DDBJ whole genome shotgun (WGS) entry which is preliminary data.</text>
</comment>
<dbReference type="PANTHER" id="PTHR28570:SF3">
    <property type="entry name" value="ASPARTYL AMINOPEPTIDASE"/>
    <property type="match status" value="1"/>
</dbReference>
<dbReference type="Pfam" id="PF02127">
    <property type="entry name" value="Peptidase_M18"/>
    <property type="match status" value="1"/>
</dbReference>
<dbReference type="PRINTS" id="PR00932">
    <property type="entry name" value="AMINO1PTASE"/>
</dbReference>
<dbReference type="PANTHER" id="PTHR28570">
    <property type="entry name" value="ASPARTYL AMINOPEPTIDASE"/>
    <property type="match status" value="1"/>
</dbReference>
<dbReference type="AlphaFoldDB" id="A0A1J4JCS5"/>
<dbReference type="EMBL" id="MLAK01001244">
    <property type="protein sequence ID" value="OHS95467.1"/>
    <property type="molecule type" value="Genomic_DNA"/>
</dbReference>
<dbReference type="GO" id="GO:0008237">
    <property type="term" value="F:metallopeptidase activity"/>
    <property type="evidence" value="ECO:0007669"/>
    <property type="project" value="UniProtKB-KW"/>
</dbReference>
<keyword evidence="10 11" id="KW-0482">Metalloprotease</keyword>
<dbReference type="EC" id="3.4.11.21" evidence="4"/>
<gene>
    <name evidence="12" type="ORF">TRFO_38450</name>
</gene>
<evidence type="ECO:0000256" key="6">
    <source>
        <dbReference type="ARBA" id="ARBA00022670"/>
    </source>
</evidence>
<dbReference type="InterPro" id="IPR001948">
    <property type="entry name" value="Peptidase_M18"/>
</dbReference>
<evidence type="ECO:0000256" key="8">
    <source>
        <dbReference type="ARBA" id="ARBA00022801"/>
    </source>
</evidence>
<dbReference type="OrthoDB" id="9880441at2759"/>
<dbReference type="RefSeq" id="XP_068348604.1">
    <property type="nucleotide sequence ID" value="XM_068512045.1"/>
</dbReference>
<evidence type="ECO:0000256" key="10">
    <source>
        <dbReference type="ARBA" id="ARBA00023049"/>
    </source>
</evidence>
<dbReference type="SUPFAM" id="SSF101821">
    <property type="entry name" value="Aminopeptidase/glucanase lid domain"/>
    <property type="match status" value="1"/>
</dbReference>
<organism evidence="12 13">
    <name type="scientific">Tritrichomonas foetus</name>
    <dbReference type="NCBI Taxonomy" id="1144522"/>
    <lineage>
        <taxon>Eukaryota</taxon>
        <taxon>Metamonada</taxon>
        <taxon>Parabasalia</taxon>
        <taxon>Tritrichomonadida</taxon>
        <taxon>Tritrichomonadidae</taxon>
        <taxon>Tritrichomonas</taxon>
    </lineage>
</organism>
<evidence type="ECO:0000256" key="9">
    <source>
        <dbReference type="ARBA" id="ARBA00022833"/>
    </source>
</evidence>
<comment type="cofactor">
    <cofactor evidence="2">
        <name>Zn(2+)</name>
        <dbReference type="ChEBI" id="CHEBI:29105"/>
    </cofactor>
</comment>
<evidence type="ECO:0000256" key="4">
    <source>
        <dbReference type="ARBA" id="ARBA00011965"/>
    </source>
</evidence>
<evidence type="ECO:0000256" key="7">
    <source>
        <dbReference type="ARBA" id="ARBA00022723"/>
    </source>
</evidence>